<dbReference type="AlphaFoldDB" id="A0A1C4YIK7"/>
<accession>A0A1C4YIK7</accession>
<reference evidence="3" key="1">
    <citation type="submission" date="2016-06" db="EMBL/GenBank/DDBJ databases">
        <authorList>
            <person name="Varghese N."/>
            <person name="Submissions Spin"/>
        </authorList>
    </citation>
    <scope>NUCLEOTIDE SEQUENCE [LARGE SCALE GENOMIC DNA]</scope>
    <source>
        <strain evidence="3">DSM 43909</strain>
    </source>
</reference>
<name>A0A1C4YIK7_MICVI</name>
<protein>
    <submittedName>
        <fullName evidence="2">Uncharacterized protein</fullName>
    </submittedName>
</protein>
<feature type="region of interest" description="Disordered" evidence="1">
    <location>
        <begin position="1"/>
        <end position="21"/>
    </location>
</feature>
<dbReference type="EMBL" id="LT607411">
    <property type="protein sequence ID" value="SCF20544.1"/>
    <property type="molecule type" value="Genomic_DNA"/>
</dbReference>
<evidence type="ECO:0000256" key="1">
    <source>
        <dbReference type="SAM" id="MobiDB-lite"/>
    </source>
</evidence>
<organism evidence="2 3">
    <name type="scientific">Micromonospora viridifaciens</name>
    <dbReference type="NCBI Taxonomy" id="1881"/>
    <lineage>
        <taxon>Bacteria</taxon>
        <taxon>Bacillati</taxon>
        <taxon>Actinomycetota</taxon>
        <taxon>Actinomycetes</taxon>
        <taxon>Micromonosporales</taxon>
        <taxon>Micromonosporaceae</taxon>
        <taxon>Micromonospora</taxon>
    </lineage>
</organism>
<sequence length="68" mass="7133">MKTLVPAPSNTSENPFDLDLRTLPVGTTQPIELAGTGACETWGGTCWTCEYSTCGFTCGGRTGRPCAC</sequence>
<gene>
    <name evidence="2" type="ORF">GA0074695_4323</name>
</gene>
<dbReference type="Proteomes" id="UP000198242">
    <property type="component" value="Chromosome I"/>
</dbReference>
<keyword evidence="3" id="KW-1185">Reference proteome</keyword>
<evidence type="ECO:0000313" key="3">
    <source>
        <dbReference type="Proteomes" id="UP000198242"/>
    </source>
</evidence>
<proteinExistence type="predicted"/>
<evidence type="ECO:0000313" key="2">
    <source>
        <dbReference type="EMBL" id="SCF20544.1"/>
    </source>
</evidence>